<accession>A0A8H4QNB9</accession>
<feature type="compositionally biased region" description="Basic and acidic residues" evidence="1">
    <location>
        <begin position="426"/>
        <end position="442"/>
    </location>
</feature>
<protein>
    <submittedName>
        <fullName evidence="2">Uncharacterized protein</fullName>
    </submittedName>
</protein>
<gene>
    <name evidence="2" type="ORF">D9613_008093</name>
</gene>
<name>A0A8H4QNB9_9AGAR</name>
<feature type="region of interest" description="Disordered" evidence="1">
    <location>
        <begin position="538"/>
        <end position="580"/>
    </location>
</feature>
<sequence>MSDEGNSDSSRRVRFNEPIVLASDIHRRQVMHQSYRPATPYTAPQHLQTPVVLSPEPSPSPPPLIPFPPATVTANTWAAARGLSPDPNPPFIPSPLLTYTPAPVFGPSSSAPFDSAATASPPENEEIFIPPPPDSFASYLRQTPTTALPPGTPSIPDPEAQTSSRAPPNTPLPPQPSVFPSYLCRRVCLFKAILFGQQMLPSSHLPHSQSVTRLPQQHPRSEQIIPWWNHFTMSLGHFPVLPLTLIEIRHQLDGKITTFLGQARISKNFSGIEQRFLTRITVSAVPSSNLAHPSRGDPRQYATLPNEPPFIPPGLQRYQNNATGPNFVDHPPPIPTPATRPSVTTPRPARSPPRNNANDNTNTEETPAPTGWRRGQVMDGMTLEQRRDFNRNRKPVHVPRLPTESSHSEDTSSEEMTEESTRQQGPRHEPTREAEYPRRRPVEATPTTQHIGVQNHYRPPLAPVQPPYLNGYAAQRYQHTPTPFGHPMGSSLSSPLSLWRLPHDTLSNHYETTRPGYFTQLAYANMHHSGGLVSHMHVPVPHPGREPRPDSHVRRRKRSRNNENVAPGQRRIRQRRTPHGRDDYYFPTGAYTTKVPMPYVSGDLYFPIKSTYGRPYPDSKFRYDAAGYDFDFPRRYEPVYGCDLSASAVKPKKECFLFKMFPCCRRIRRYFKSAGDRY</sequence>
<comment type="caution">
    <text evidence="2">The sequence shown here is derived from an EMBL/GenBank/DDBJ whole genome shotgun (WGS) entry which is preliminary data.</text>
</comment>
<feature type="compositionally biased region" description="Low complexity" evidence="1">
    <location>
        <begin position="339"/>
        <end position="370"/>
    </location>
</feature>
<reference evidence="2 3" key="1">
    <citation type="submission" date="2019-12" db="EMBL/GenBank/DDBJ databases">
        <authorList>
            <person name="Floudas D."/>
            <person name="Bentzer J."/>
            <person name="Ahren D."/>
            <person name="Johansson T."/>
            <person name="Persson P."/>
            <person name="Tunlid A."/>
        </authorList>
    </citation>
    <scope>NUCLEOTIDE SEQUENCE [LARGE SCALE GENOMIC DNA]</scope>
    <source>
        <strain evidence="2 3">CBS 102.39</strain>
    </source>
</reference>
<feature type="compositionally biased region" description="Basic and acidic residues" evidence="1">
    <location>
        <begin position="543"/>
        <end position="552"/>
    </location>
</feature>
<evidence type="ECO:0000313" key="3">
    <source>
        <dbReference type="Proteomes" id="UP000521872"/>
    </source>
</evidence>
<feature type="region of interest" description="Disordered" evidence="1">
    <location>
        <begin position="140"/>
        <end position="174"/>
    </location>
</feature>
<dbReference type="EMBL" id="JAACJL010000045">
    <property type="protein sequence ID" value="KAF4613840.1"/>
    <property type="molecule type" value="Genomic_DNA"/>
</dbReference>
<dbReference type="AlphaFoldDB" id="A0A8H4QNB9"/>
<evidence type="ECO:0000256" key="1">
    <source>
        <dbReference type="SAM" id="MobiDB-lite"/>
    </source>
</evidence>
<evidence type="ECO:0000313" key="2">
    <source>
        <dbReference type="EMBL" id="KAF4613840.1"/>
    </source>
</evidence>
<feature type="region of interest" description="Disordered" evidence="1">
    <location>
        <begin position="287"/>
        <end position="464"/>
    </location>
</feature>
<feature type="region of interest" description="Disordered" evidence="1">
    <location>
        <begin position="36"/>
        <end position="63"/>
    </location>
</feature>
<keyword evidence="3" id="KW-1185">Reference proteome</keyword>
<organism evidence="2 3">
    <name type="scientific">Agrocybe pediades</name>
    <dbReference type="NCBI Taxonomy" id="84607"/>
    <lineage>
        <taxon>Eukaryota</taxon>
        <taxon>Fungi</taxon>
        <taxon>Dikarya</taxon>
        <taxon>Basidiomycota</taxon>
        <taxon>Agaricomycotina</taxon>
        <taxon>Agaricomycetes</taxon>
        <taxon>Agaricomycetidae</taxon>
        <taxon>Agaricales</taxon>
        <taxon>Agaricineae</taxon>
        <taxon>Strophariaceae</taxon>
        <taxon>Agrocybe</taxon>
    </lineage>
</organism>
<proteinExistence type="predicted"/>
<dbReference type="Proteomes" id="UP000521872">
    <property type="component" value="Unassembled WGS sequence"/>
</dbReference>